<accession>A0AA42BRR0</accession>
<keyword evidence="6" id="KW-1185">Reference proteome</keyword>
<dbReference type="Pfam" id="PF13412">
    <property type="entry name" value="HTH_24"/>
    <property type="match status" value="1"/>
</dbReference>
<dbReference type="AlphaFoldDB" id="A0AA42BRR0"/>
<evidence type="ECO:0000259" key="4">
    <source>
        <dbReference type="PROSITE" id="PS51000"/>
    </source>
</evidence>
<comment type="caution">
    <text evidence="5">The sequence shown here is derived from an EMBL/GenBank/DDBJ whole genome shotgun (WGS) entry which is preliminary data.</text>
</comment>
<dbReference type="InterPro" id="IPR050313">
    <property type="entry name" value="Carb_Metab_HTH_regulators"/>
</dbReference>
<dbReference type="InterPro" id="IPR001034">
    <property type="entry name" value="DeoR_HTH"/>
</dbReference>
<dbReference type="PROSITE" id="PS51000">
    <property type="entry name" value="HTH_DEOR_2"/>
    <property type="match status" value="1"/>
</dbReference>
<feature type="domain" description="HTH deoR-type" evidence="4">
    <location>
        <begin position="5"/>
        <end position="64"/>
    </location>
</feature>
<dbReference type="SUPFAM" id="SSF46785">
    <property type="entry name" value="Winged helix' DNA-binding domain"/>
    <property type="match status" value="1"/>
</dbReference>
<dbReference type="PANTHER" id="PTHR30363:SF28">
    <property type="entry name" value="TRANSCRIPTIONAL REGULATORY PROTEIN-RELATED"/>
    <property type="match status" value="1"/>
</dbReference>
<dbReference type="GO" id="GO:0003700">
    <property type="term" value="F:DNA-binding transcription factor activity"/>
    <property type="evidence" value="ECO:0007669"/>
    <property type="project" value="InterPro"/>
</dbReference>
<name>A0AA42BRR0_9BACI</name>
<reference evidence="5" key="1">
    <citation type="submission" date="2022-07" db="EMBL/GenBank/DDBJ databases">
        <authorList>
            <person name="Li W.-J."/>
            <person name="Deng Q.-Q."/>
        </authorList>
    </citation>
    <scope>NUCLEOTIDE SEQUENCE</scope>
    <source>
        <strain evidence="5">SYSU M60031</strain>
    </source>
</reference>
<dbReference type="InterPro" id="IPR011991">
    <property type="entry name" value="ArsR-like_HTH"/>
</dbReference>
<organism evidence="5 6">
    <name type="scientific">Ectobacillus ponti</name>
    <dbReference type="NCBI Taxonomy" id="2961894"/>
    <lineage>
        <taxon>Bacteria</taxon>
        <taxon>Bacillati</taxon>
        <taxon>Bacillota</taxon>
        <taxon>Bacilli</taxon>
        <taxon>Bacillales</taxon>
        <taxon>Bacillaceae</taxon>
        <taxon>Ectobacillus</taxon>
    </lineage>
</organism>
<proteinExistence type="predicted"/>
<sequence length="212" mass="24187">MDMNTRSTKEEILSLLKAKKQMTVTELARELGVTEMAVRRHISKLEKDEYIQATLVRQHIGRPTYVYTLSAKGEDIFPKQYKDFAMEMLESLSDLGHANLVEQLLKARTDRMKELLEQRLLDKPTTFSRLAEVIAAQQQNGYMAHMELESQGNFIMKKQNCPLLSVAEKFPALCDNEVDMYQELLPDTEVALISCVSGGDCACTYRITEKTL</sequence>
<dbReference type="RefSeq" id="WP_254759677.1">
    <property type="nucleotide sequence ID" value="NZ_JANCLT010000007.1"/>
</dbReference>
<evidence type="ECO:0000256" key="3">
    <source>
        <dbReference type="ARBA" id="ARBA00023163"/>
    </source>
</evidence>
<keyword evidence="3" id="KW-0804">Transcription</keyword>
<keyword evidence="2" id="KW-0238">DNA-binding</keyword>
<protein>
    <submittedName>
        <fullName evidence="5">Winged helix-turn-helix transcriptional regulator</fullName>
    </submittedName>
</protein>
<dbReference type="EMBL" id="JANCLT010000007">
    <property type="protein sequence ID" value="MCP8969759.1"/>
    <property type="molecule type" value="Genomic_DNA"/>
</dbReference>
<evidence type="ECO:0000313" key="6">
    <source>
        <dbReference type="Proteomes" id="UP001156102"/>
    </source>
</evidence>
<dbReference type="InterPro" id="IPR036390">
    <property type="entry name" value="WH_DNA-bd_sf"/>
</dbReference>
<dbReference type="PANTHER" id="PTHR30363">
    <property type="entry name" value="HTH-TYPE TRANSCRIPTIONAL REGULATOR SRLR-RELATED"/>
    <property type="match status" value="1"/>
</dbReference>
<evidence type="ECO:0000256" key="1">
    <source>
        <dbReference type="ARBA" id="ARBA00023015"/>
    </source>
</evidence>
<dbReference type="Proteomes" id="UP001156102">
    <property type="component" value="Unassembled WGS sequence"/>
</dbReference>
<gene>
    <name evidence="5" type="ORF">NK662_14605</name>
</gene>
<evidence type="ECO:0000256" key="2">
    <source>
        <dbReference type="ARBA" id="ARBA00023125"/>
    </source>
</evidence>
<dbReference type="InterPro" id="IPR036388">
    <property type="entry name" value="WH-like_DNA-bd_sf"/>
</dbReference>
<dbReference type="Gene3D" id="1.10.10.10">
    <property type="entry name" value="Winged helix-like DNA-binding domain superfamily/Winged helix DNA-binding domain"/>
    <property type="match status" value="1"/>
</dbReference>
<dbReference type="GO" id="GO:0003677">
    <property type="term" value="F:DNA binding"/>
    <property type="evidence" value="ECO:0007669"/>
    <property type="project" value="UniProtKB-KW"/>
</dbReference>
<dbReference type="CDD" id="cd00090">
    <property type="entry name" value="HTH_ARSR"/>
    <property type="match status" value="1"/>
</dbReference>
<keyword evidence="1" id="KW-0805">Transcription regulation</keyword>
<evidence type="ECO:0000313" key="5">
    <source>
        <dbReference type="EMBL" id="MCP8969759.1"/>
    </source>
</evidence>